<name>A0AAJ8B2N7_LATCA</name>
<protein>
    <submittedName>
        <fullName evidence="3">Uncharacterized protein LOC108874482 isoform X2</fullName>
    </submittedName>
    <submittedName>
        <fullName evidence="4">Uncharacterized protein LOC108874487 isoform X2</fullName>
    </submittedName>
    <submittedName>
        <fullName evidence="2">Uncharacterized protein LOC108874544</fullName>
    </submittedName>
    <submittedName>
        <fullName evidence="5">Uncharacterized protein LOC108874546 isoform X2</fullName>
    </submittedName>
    <submittedName>
        <fullName evidence="6">Uncharacterized protein LOC108874548 isoform X2</fullName>
    </submittedName>
</protein>
<organism evidence="1 4">
    <name type="scientific">Lates calcarifer</name>
    <name type="common">Barramundi</name>
    <name type="synonym">Holocentrus calcarifer</name>
    <dbReference type="NCBI Taxonomy" id="8187"/>
    <lineage>
        <taxon>Eukaryota</taxon>
        <taxon>Metazoa</taxon>
        <taxon>Chordata</taxon>
        <taxon>Craniata</taxon>
        <taxon>Vertebrata</taxon>
        <taxon>Euteleostomi</taxon>
        <taxon>Actinopterygii</taxon>
        <taxon>Neopterygii</taxon>
        <taxon>Teleostei</taxon>
        <taxon>Neoteleostei</taxon>
        <taxon>Acanthomorphata</taxon>
        <taxon>Carangaria</taxon>
        <taxon>Carangaria incertae sedis</taxon>
        <taxon>Centropomidae</taxon>
        <taxon>Lates</taxon>
    </lineage>
</organism>
<dbReference type="Gene3D" id="3.40.395.10">
    <property type="entry name" value="Adenoviral Proteinase, Chain A"/>
    <property type="match status" value="1"/>
</dbReference>
<reference evidence="2 3" key="1">
    <citation type="submission" date="2025-04" db="UniProtKB">
        <authorList>
            <consortium name="RefSeq"/>
        </authorList>
    </citation>
    <scope>IDENTIFICATION</scope>
    <source>
        <tissue evidence="2 3">Brain</tissue>
    </source>
</reference>
<dbReference type="KEGG" id="lcf:108874544"/>
<dbReference type="RefSeq" id="XP_050924880.1">
    <property type="nucleotide sequence ID" value="XM_051068923.1"/>
</dbReference>
<dbReference type="RefSeq" id="XP_050924878.1">
    <property type="nucleotide sequence ID" value="XM_051068921.1"/>
</dbReference>
<evidence type="ECO:0000313" key="6">
    <source>
        <dbReference type="RefSeq" id="XP_050924880.1"/>
    </source>
</evidence>
<evidence type="ECO:0000313" key="4">
    <source>
        <dbReference type="RefSeq" id="XP_050924849.1"/>
    </source>
</evidence>
<evidence type="ECO:0000313" key="3">
    <source>
        <dbReference type="RefSeq" id="XP_050924845.1"/>
    </source>
</evidence>
<dbReference type="RefSeq" id="XP_018518569.2">
    <property type="nucleotide sequence ID" value="XM_018663053.2"/>
</dbReference>
<dbReference type="SUPFAM" id="SSF54001">
    <property type="entry name" value="Cysteine proteinases"/>
    <property type="match status" value="1"/>
</dbReference>
<dbReference type="AlphaFoldDB" id="A0AAJ8B2N7"/>
<dbReference type="RefSeq" id="XP_050924849.1">
    <property type="nucleotide sequence ID" value="XM_051068892.1"/>
</dbReference>
<gene>
    <name evidence="4" type="primary">LOC108874487</name>
    <name evidence="3" type="synonym">LOC108874482</name>
    <name evidence="2" type="synonym">LOC108874544</name>
    <name evidence="5" type="synonym">LOC108874546</name>
    <name evidence="6" type="synonym">LOC108874548</name>
</gene>
<dbReference type="RefSeq" id="XP_050924845.1">
    <property type="nucleotide sequence ID" value="XM_051068888.1"/>
</dbReference>
<dbReference type="Proteomes" id="UP000694890">
    <property type="component" value="Unplaced"/>
</dbReference>
<evidence type="ECO:0000313" key="1">
    <source>
        <dbReference type="Proteomes" id="UP000694890"/>
    </source>
</evidence>
<evidence type="ECO:0000313" key="2">
    <source>
        <dbReference type="RefSeq" id="XP_018518569.2"/>
    </source>
</evidence>
<sequence>MNVARKEMYLLDPLLSASKSGFGGYLPVLRSVSQTIYQGQWTEKTGRDLKGFPKQPFGNDCGIFMLMSALYLVLDGQFDYSVHDMPVLRRWWCLLLLENHGLDSHGKVFAHWTRECQALLTGKHSPIFRLKRKRDEIISKETRSVKEREQFNRARKIVERITADQLRSLVKNYYQRCTILPGKSFPHPCSQARVRSIQETQEYPIHQLFILCGPHRPGKSLNE</sequence>
<dbReference type="InterPro" id="IPR038765">
    <property type="entry name" value="Papain-like_cys_pep_sf"/>
</dbReference>
<dbReference type="GeneID" id="108874487"/>
<accession>A0AAJ8B2N7</accession>
<proteinExistence type="predicted"/>
<evidence type="ECO:0000313" key="5">
    <source>
        <dbReference type="RefSeq" id="XP_050924878.1"/>
    </source>
</evidence>